<dbReference type="Gene3D" id="2.60.40.1180">
    <property type="entry name" value="Golgi alpha-mannosidase II"/>
    <property type="match status" value="1"/>
</dbReference>
<dbReference type="Pfam" id="PF01074">
    <property type="entry name" value="Glyco_hydro_38N"/>
    <property type="match status" value="1"/>
</dbReference>
<dbReference type="InterPro" id="IPR028995">
    <property type="entry name" value="Glyco_hydro_57/38_cen_sf"/>
</dbReference>
<protein>
    <recommendedName>
        <fullName evidence="16">Alpha-mannosidase</fullName>
        <ecNumber evidence="16">3.2.1.-</ecNumber>
    </recommendedName>
</protein>
<dbReference type="InterPro" id="IPR011330">
    <property type="entry name" value="Glyco_hydro/deAcase_b/a-brl"/>
</dbReference>
<reference evidence="18" key="3">
    <citation type="submission" date="2025-09" db="UniProtKB">
        <authorList>
            <consortium name="Ensembl"/>
        </authorList>
    </citation>
    <scope>IDENTIFICATION</scope>
</reference>
<evidence type="ECO:0000259" key="17">
    <source>
        <dbReference type="SMART" id="SM00872"/>
    </source>
</evidence>
<dbReference type="FunFam" id="3.20.110.10:FF:000003">
    <property type="entry name" value="Alpha-mannosidase"/>
    <property type="match status" value="1"/>
</dbReference>
<evidence type="ECO:0000256" key="1">
    <source>
        <dbReference type="ARBA" id="ARBA00004323"/>
    </source>
</evidence>
<dbReference type="GO" id="GO:0004572">
    <property type="term" value="F:mannosyl-oligosaccharide 1,3-1,6-alpha-mannosidase activity"/>
    <property type="evidence" value="ECO:0007669"/>
    <property type="project" value="UniProtKB-EC"/>
</dbReference>
<keyword evidence="6 16" id="KW-0378">Hydrolase</keyword>
<keyword evidence="11" id="KW-0472">Membrane</keyword>
<keyword evidence="10" id="KW-0333">Golgi apparatus</keyword>
<keyword evidence="13 16" id="KW-0326">Glycosidase</keyword>
<comment type="cofactor">
    <cofactor evidence="16">
        <name>Zn(2+)</name>
        <dbReference type="ChEBI" id="CHEBI:29105"/>
    </cofactor>
    <text evidence="16">Binds 1 zinc ion per subunit.</text>
</comment>
<comment type="catalytic activity">
    <reaction evidence="15">
        <text>N(4)-{beta-D-GlcNAc-(1-&gt;2)-alpha-D-Man-(1-&gt;3)-[alpha-D-Man-(1-&gt;3)-[alpha-D-Man-(1-&gt;6)]-alpha-D-Man-(1-&gt;6)]-beta-D-Man-(1-&gt;4)-beta-D-GlcNAc-(1-&gt;4)-beta-D-GlcNAc}-L-asparaginyl-[protein] + 2 H2O = 2 alpha-D-mannopyranose + an N(4)-{beta-D-GlcNAc-(1-&gt;2)-alpha-D-Man-(1-&gt;3)-[alpha-D-Man-(1-&gt;6)]-beta-D-Man-(1-&gt;4)-beta-D-GlcNAc-(1-&gt;4)-beta-D-GlcNAc}-L-asparaginyl-[protein]</text>
        <dbReference type="Rhea" id="RHEA:56052"/>
        <dbReference type="Rhea" id="RHEA-COMP:14368"/>
        <dbReference type="Rhea" id="RHEA-COMP:14369"/>
        <dbReference type="ChEBI" id="CHEBI:15377"/>
        <dbReference type="ChEBI" id="CHEBI:28729"/>
        <dbReference type="ChEBI" id="CHEBI:60615"/>
        <dbReference type="ChEBI" id="CHEBI:60625"/>
        <dbReference type="EC" id="3.2.1.114"/>
    </reaction>
</comment>
<evidence type="ECO:0000313" key="19">
    <source>
        <dbReference type="Proteomes" id="UP000005207"/>
    </source>
</evidence>
<dbReference type="SUPFAM" id="SSF88713">
    <property type="entry name" value="Glycoside hydrolase/deacetylase"/>
    <property type="match status" value="1"/>
</dbReference>
<dbReference type="GO" id="GO:0006491">
    <property type="term" value="P:N-glycan processing"/>
    <property type="evidence" value="ECO:0007669"/>
    <property type="project" value="TreeGrafter"/>
</dbReference>
<sequence>MAVFILPVYLWFLNITSNGCLSVSTSSLKSHADIRGLLDVYDLLPFDNPDGGPWKQGFEITYKGDEWSEQPLELFLIPHSHNDPGWIKTFDAYYHDQTRHILDNMVVKLSEDSRRKLIWAEISYFSKWWNDIDDQKRAAVKRLVEAGQLELVTGGWVMPDEANSHYFAMLDQLMEGHQWLQKHLGVKPRSGWAIDPFGHSPSMAYLLKGAGLHNMLIQRVHYSIKKHFAQQQTLEFLWRQSWDSSSRSDITCHMMPFYSYDVPHTCGPNPAVCCQFDFQRLPGRRTFCPWKIPPKPITDQNVQERALLLLDQYRQKSRLFRSSVLLVPLGDDFRYVESSEWDVQFNNYQKLFDYFNQHPELHIKARFGTLSDYFQALHQRLSTTRTTLPKLRGDFFSYADRDDHYWTGYFTSRPFYKRLDRKLEATLRATEILFSLTLAEMRRSHSDGRLAENFPAREYFQWLTTGRRNLALFQHHDAVAGTEREHVVRLTSITEQSLLLIIGFCFRSLIIFNPTEQLRTSVISVVVDSPDARVVDAETGRQMAAQISAVWAEPNQPSTDTFQVRTSSLIRLLITAVCFNFLFSHSSCPSWLNFLLSFILKFQKLRLQSGLVRKIQVQFLWYGTRTGSRDKSGAYLFLPADEGAQLYTSSEPPLVRVSRGPIFSDITSHFPHFTHTVRLFHLDGHAGKSLEISNLVDIRSQVNRELVMKIVSDVASGNRFYSDLNGFQMQQRRTLAKLPLQANFYPMTSAAFLQDSMSRLSLLSAQSQGVASLKPGELELVLDRRLQQDDNRGLGQGVTDNKLTASLYHLLLEDRGGGAKEVGGASVDHLSLLAHLASLSLCHPPMTMVAPSNSQLPKLRPFQPLQSSLPCDIHLLNLKTLEDTQVRDAPGVQV</sequence>
<dbReference type="FunFam" id="2.70.98.30:FF:000002">
    <property type="entry name" value="Alpha-mannosidase"/>
    <property type="match status" value="1"/>
</dbReference>
<evidence type="ECO:0000256" key="2">
    <source>
        <dbReference type="ARBA" id="ARBA00004922"/>
    </source>
</evidence>
<dbReference type="GO" id="GO:0046872">
    <property type="term" value="F:metal ion binding"/>
    <property type="evidence" value="ECO:0007669"/>
    <property type="project" value="UniProtKB-KW"/>
</dbReference>
<evidence type="ECO:0000256" key="16">
    <source>
        <dbReference type="RuleBase" id="RU361199"/>
    </source>
</evidence>
<reference evidence="19" key="1">
    <citation type="submission" date="2012-01" db="EMBL/GenBank/DDBJ databases">
        <title>The Genome Sequence of Oreochromis niloticus (Nile Tilapia).</title>
        <authorList>
            <consortium name="Broad Institute Genome Assembly Team"/>
            <consortium name="Broad Institute Sequencing Platform"/>
            <person name="Di Palma F."/>
            <person name="Johnson J."/>
            <person name="Lander E.S."/>
            <person name="Lindblad-Toh K."/>
        </authorList>
    </citation>
    <scope>NUCLEOTIDE SEQUENCE [LARGE SCALE GENOMIC DNA]</scope>
</reference>
<dbReference type="SUPFAM" id="SSF74650">
    <property type="entry name" value="Galactose mutarotase-like"/>
    <property type="match status" value="1"/>
</dbReference>
<dbReference type="Pfam" id="PF09261">
    <property type="entry name" value="Alpha-mann_mid"/>
    <property type="match status" value="1"/>
</dbReference>
<keyword evidence="4" id="KW-0812">Transmembrane</keyword>
<keyword evidence="8" id="KW-0735">Signal-anchor</keyword>
<dbReference type="GeneTree" id="ENSGT01030000234638"/>
<dbReference type="InterPro" id="IPR015341">
    <property type="entry name" value="Glyco_hydro_38_cen"/>
</dbReference>
<gene>
    <name evidence="18" type="primary">LOC102081444</name>
</gene>
<evidence type="ECO:0000256" key="4">
    <source>
        <dbReference type="ARBA" id="ARBA00022692"/>
    </source>
</evidence>
<evidence type="ECO:0000313" key="18">
    <source>
        <dbReference type="Ensembl" id="ENSONIP00000048542.1"/>
    </source>
</evidence>
<accession>A0A669CJR8</accession>
<evidence type="ECO:0000256" key="9">
    <source>
        <dbReference type="ARBA" id="ARBA00022989"/>
    </source>
</evidence>
<feature type="signal peptide" evidence="16">
    <location>
        <begin position="1"/>
        <end position="22"/>
    </location>
</feature>
<dbReference type="Ensembl" id="ENSONIT00000038189.1">
    <property type="protein sequence ID" value="ENSONIP00000048542.1"/>
    <property type="gene ID" value="ENSONIG00000012549.2"/>
</dbReference>
<evidence type="ECO:0000256" key="3">
    <source>
        <dbReference type="ARBA" id="ARBA00009792"/>
    </source>
</evidence>
<keyword evidence="5 16" id="KW-0479">Metal-binding</keyword>
<evidence type="ECO:0000256" key="10">
    <source>
        <dbReference type="ARBA" id="ARBA00023034"/>
    </source>
</evidence>
<proteinExistence type="inferred from homology"/>
<dbReference type="InterPro" id="IPR027291">
    <property type="entry name" value="Glyco_hydro_38_N_sf"/>
</dbReference>
<dbReference type="Gene3D" id="1.20.1270.50">
    <property type="entry name" value="Glycoside hydrolase family 38, central domain"/>
    <property type="match status" value="1"/>
</dbReference>
<dbReference type="InterPro" id="IPR000602">
    <property type="entry name" value="Glyco_hydro_38_N"/>
</dbReference>
<reference evidence="18" key="2">
    <citation type="submission" date="2025-08" db="UniProtKB">
        <authorList>
            <consortium name="Ensembl"/>
        </authorList>
    </citation>
    <scope>IDENTIFICATION</scope>
</reference>
<dbReference type="PANTHER" id="PTHR11607">
    <property type="entry name" value="ALPHA-MANNOSIDASE"/>
    <property type="match status" value="1"/>
</dbReference>
<comment type="function">
    <text evidence="14">Catalyzes the first committed step in the biosynthesis of complex N-glycans. It controls conversion of high mannose to complex N-glycans; the final hydrolytic step in the N-glycan maturation pathway.</text>
</comment>
<dbReference type="SUPFAM" id="SSF88688">
    <property type="entry name" value="Families 57/38 glycoside transferase middle domain"/>
    <property type="match status" value="1"/>
</dbReference>
<dbReference type="GO" id="GO:0030246">
    <property type="term" value="F:carbohydrate binding"/>
    <property type="evidence" value="ECO:0007669"/>
    <property type="project" value="InterPro"/>
</dbReference>
<dbReference type="Pfam" id="PF07748">
    <property type="entry name" value="Glyco_hydro_38C"/>
    <property type="match status" value="1"/>
</dbReference>
<keyword evidence="16" id="KW-0732">Signal</keyword>
<dbReference type="Proteomes" id="UP000005207">
    <property type="component" value="Linkage group LG7"/>
</dbReference>
<evidence type="ECO:0000256" key="13">
    <source>
        <dbReference type="ARBA" id="ARBA00023295"/>
    </source>
</evidence>
<evidence type="ECO:0000256" key="5">
    <source>
        <dbReference type="ARBA" id="ARBA00022723"/>
    </source>
</evidence>
<dbReference type="InterPro" id="IPR013780">
    <property type="entry name" value="Glyco_hydro_b"/>
</dbReference>
<dbReference type="SMART" id="SM00872">
    <property type="entry name" value="Alpha-mann_mid"/>
    <property type="match status" value="1"/>
</dbReference>
<evidence type="ECO:0000256" key="8">
    <source>
        <dbReference type="ARBA" id="ARBA00022968"/>
    </source>
</evidence>
<evidence type="ECO:0000256" key="7">
    <source>
        <dbReference type="ARBA" id="ARBA00022833"/>
    </source>
</evidence>
<evidence type="ECO:0000256" key="14">
    <source>
        <dbReference type="ARBA" id="ARBA00059516"/>
    </source>
</evidence>
<dbReference type="GO" id="GO:0000139">
    <property type="term" value="C:Golgi membrane"/>
    <property type="evidence" value="ECO:0007669"/>
    <property type="project" value="UniProtKB-SubCell"/>
</dbReference>
<keyword evidence="19" id="KW-1185">Reference proteome</keyword>
<dbReference type="EC" id="3.2.1.-" evidence="16"/>
<organism evidence="18 19">
    <name type="scientific">Oreochromis niloticus</name>
    <name type="common">Nile tilapia</name>
    <name type="synonym">Tilapia nilotica</name>
    <dbReference type="NCBI Taxonomy" id="8128"/>
    <lineage>
        <taxon>Eukaryota</taxon>
        <taxon>Metazoa</taxon>
        <taxon>Chordata</taxon>
        <taxon>Craniata</taxon>
        <taxon>Vertebrata</taxon>
        <taxon>Euteleostomi</taxon>
        <taxon>Actinopterygii</taxon>
        <taxon>Neopterygii</taxon>
        <taxon>Teleostei</taxon>
        <taxon>Neoteleostei</taxon>
        <taxon>Acanthomorphata</taxon>
        <taxon>Ovalentaria</taxon>
        <taxon>Cichlomorphae</taxon>
        <taxon>Cichliformes</taxon>
        <taxon>Cichlidae</taxon>
        <taxon>African cichlids</taxon>
        <taxon>Pseudocrenilabrinae</taxon>
        <taxon>Oreochromini</taxon>
        <taxon>Oreochromis</taxon>
    </lineage>
</organism>
<dbReference type="GO" id="GO:0006013">
    <property type="term" value="P:mannose metabolic process"/>
    <property type="evidence" value="ECO:0007669"/>
    <property type="project" value="InterPro"/>
</dbReference>
<dbReference type="CDD" id="cd10809">
    <property type="entry name" value="GH38N_AMII_GMII_SfManIII_like"/>
    <property type="match status" value="1"/>
</dbReference>
<keyword evidence="7 16" id="KW-0862">Zinc</keyword>
<dbReference type="InterPro" id="IPR050843">
    <property type="entry name" value="Glycosyl_Hydrlase_38"/>
</dbReference>
<comment type="pathway">
    <text evidence="2">Protein modification; protein glycosylation.</text>
</comment>
<keyword evidence="9" id="KW-1133">Transmembrane helix</keyword>
<keyword evidence="12" id="KW-1015">Disulfide bond</keyword>
<dbReference type="Gene3D" id="3.20.110.10">
    <property type="entry name" value="Glycoside hydrolase 38, N terminal domain"/>
    <property type="match status" value="1"/>
</dbReference>
<feature type="chain" id="PRO_5025715005" description="Alpha-mannosidase" evidence="16">
    <location>
        <begin position="23"/>
        <end position="894"/>
    </location>
</feature>
<evidence type="ECO:0000256" key="15">
    <source>
        <dbReference type="ARBA" id="ARBA00093232"/>
    </source>
</evidence>
<dbReference type="PANTHER" id="PTHR11607:SF69">
    <property type="entry name" value="ALPHA-MANNOSIDASE 2"/>
    <property type="match status" value="1"/>
</dbReference>
<feature type="domain" description="Glycoside hydrolase family 38 central" evidence="17">
    <location>
        <begin position="404"/>
        <end position="495"/>
    </location>
</feature>
<comment type="similarity">
    <text evidence="3 16">Belongs to the glycosyl hydrolase 38 family.</text>
</comment>
<evidence type="ECO:0000256" key="6">
    <source>
        <dbReference type="ARBA" id="ARBA00022801"/>
    </source>
</evidence>
<comment type="subcellular location">
    <subcellularLocation>
        <location evidence="1">Golgi apparatus membrane</location>
        <topology evidence="1">Single-pass type II membrane protein</topology>
    </subcellularLocation>
</comment>
<dbReference type="FunFam" id="1.20.1270.50:FF:000001">
    <property type="entry name" value="Alpha-mannosidase"/>
    <property type="match status" value="1"/>
</dbReference>
<dbReference type="InterPro" id="IPR037094">
    <property type="entry name" value="Glyco_hydro_38_cen_sf"/>
</dbReference>
<dbReference type="Gene3D" id="2.70.98.30">
    <property type="entry name" value="Golgi alpha-mannosidase II, domain 4"/>
    <property type="match status" value="1"/>
</dbReference>
<evidence type="ECO:0000256" key="12">
    <source>
        <dbReference type="ARBA" id="ARBA00023157"/>
    </source>
</evidence>
<name>A0A669CJR8_ORENI</name>
<dbReference type="InterPro" id="IPR011682">
    <property type="entry name" value="Glyco_hydro_38_C"/>
</dbReference>
<evidence type="ECO:0000256" key="11">
    <source>
        <dbReference type="ARBA" id="ARBA00023136"/>
    </source>
</evidence>
<dbReference type="InterPro" id="IPR011013">
    <property type="entry name" value="Gal_mutarotase_sf_dom"/>
</dbReference>
<dbReference type="AlphaFoldDB" id="A0A669CJR8"/>